<dbReference type="PROSITE" id="PS50893">
    <property type="entry name" value="ABC_TRANSPORTER_2"/>
    <property type="match status" value="1"/>
</dbReference>
<dbReference type="AlphaFoldDB" id="A0A974XHX6"/>
<dbReference type="SUPFAM" id="SSF52540">
    <property type="entry name" value="P-loop containing nucleoside triphosphate hydrolases"/>
    <property type="match status" value="1"/>
</dbReference>
<organism evidence="4 5">
    <name type="scientific">Shewanella cyperi</name>
    <dbReference type="NCBI Taxonomy" id="2814292"/>
    <lineage>
        <taxon>Bacteria</taxon>
        <taxon>Pseudomonadati</taxon>
        <taxon>Pseudomonadota</taxon>
        <taxon>Gammaproteobacteria</taxon>
        <taxon>Alteromonadales</taxon>
        <taxon>Shewanellaceae</taxon>
        <taxon>Shewanella</taxon>
    </lineage>
</organism>
<keyword evidence="2 4" id="KW-0067">ATP-binding</keyword>
<dbReference type="RefSeq" id="WP_207324102.1">
    <property type="nucleotide sequence ID" value="NZ_CP071504.1"/>
</dbReference>
<dbReference type="EMBL" id="CP071504">
    <property type="protein sequence ID" value="QSX28732.1"/>
    <property type="molecule type" value="Genomic_DNA"/>
</dbReference>
<dbReference type="InterPro" id="IPR017871">
    <property type="entry name" value="ABC_transporter-like_CS"/>
</dbReference>
<evidence type="ECO:0000256" key="1">
    <source>
        <dbReference type="ARBA" id="ARBA00022741"/>
    </source>
</evidence>
<protein>
    <submittedName>
        <fullName evidence="4">ATP-binding cassette domain-containing protein</fullName>
    </submittedName>
</protein>
<dbReference type="InterPro" id="IPR015854">
    <property type="entry name" value="ABC_transpr_LolD-like"/>
</dbReference>
<dbReference type="InterPro" id="IPR027417">
    <property type="entry name" value="P-loop_NTPase"/>
</dbReference>
<feature type="domain" description="ABC transporter" evidence="3">
    <location>
        <begin position="2"/>
        <end position="218"/>
    </location>
</feature>
<dbReference type="GO" id="GO:0022857">
    <property type="term" value="F:transmembrane transporter activity"/>
    <property type="evidence" value="ECO:0007669"/>
    <property type="project" value="TreeGrafter"/>
</dbReference>
<evidence type="ECO:0000259" key="3">
    <source>
        <dbReference type="PROSITE" id="PS50893"/>
    </source>
</evidence>
<dbReference type="Gene3D" id="3.40.50.300">
    <property type="entry name" value="P-loop containing nucleotide triphosphate hydrolases"/>
    <property type="match status" value="1"/>
</dbReference>
<reference evidence="4 5" key="1">
    <citation type="submission" date="2021-03" db="EMBL/GenBank/DDBJ databases">
        <title>Novel species identification of genus Shewanella.</title>
        <authorList>
            <person name="Liu G."/>
            <person name="Zhang Q."/>
        </authorList>
    </citation>
    <scope>NUCLEOTIDE SEQUENCE [LARGE SCALE GENOMIC DNA]</scope>
    <source>
        <strain evidence="4 5">FJAT-53726</strain>
    </source>
</reference>
<dbReference type="PROSITE" id="PS00211">
    <property type="entry name" value="ABC_TRANSPORTER_1"/>
    <property type="match status" value="1"/>
</dbReference>
<accession>A0A974XHX6</accession>
<dbReference type="GO" id="GO:0005886">
    <property type="term" value="C:plasma membrane"/>
    <property type="evidence" value="ECO:0007669"/>
    <property type="project" value="TreeGrafter"/>
</dbReference>
<dbReference type="KEGG" id="scyp:JYB88_10595"/>
<dbReference type="InterPro" id="IPR003439">
    <property type="entry name" value="ABC_transporter-like_ATP-bd"/>
</dbReference>
<evidence type="ECO:0000313" key="5">
    <source>
        <dbReference type="Proteomes" id="UP000663281"/>
    </source>
</evidence>
<dbReference type="GO" id="GO:0016887">
    <property type="term" value="F:ATP hydrolysis activity"/>
    <property type="evidence" value="ECO:0007669"/>
    <property type="project" value="InterPro"/>
</dbReference>
<proteinExistence type="predicted"/>
<dbReference type="Proteomes" id="UP000663281">
    <property type="component" value="Chromosome"/>
</dbReference>
<evidence type="ECO:0000313" key="4">
    <source>
        <dbReference type="EMBL" id="QSX28732.1"/>
    </source>
</evidence>
<dbReference type="SMART" id="SM00382">
    <property type="entry name" value="AAA"/>
    <property type="match status" value="1"/>
</dbReference>
<dbReference type="Pfam" id="PF00005">
    <property type="entry name" value="ABC_tran"/>
    <property type="match status" value="1"/>
</dbReference>
<keyword evidence="1" id="KW-0547">Nucleotide-binding</keyword>
<dbReference type="GO" id="GO:0005524">
    <property type="term" value="F:ATP binding"/>
    <property type="evidence" value="ECO:0007669"/>
    <property type="project" value="UniProtKB-KW"/>
</dbReference>
<name>A0A974XHX6_9GAMM</name>
<keyword evidence="5" id="KW-1185">Reference proteome</keyword>
<sequence>MLHLQHLSLGYQGRQVFGCDSLSFHRGERVAIVGASGAGKSTLLGHIHQQLAAEAALCAQAQGLVDGLSVFHNVYMGALARHHWSYNLLNLAWPLAGHKSAIRALCDELELDCPLTAAVGRLSGGQRQRVALARALYQNKDIFIGDEPLSALDPLMAQRLLSRIQARHHSTIMVLHNRQQALNYFDRIIGIAEGRVILDSPTANLDASALDSFYLDTAADATS</sequence>
<dbReference type="InterPro" id="IPR003593">
    <property type="entry name" value="AAA+_ATPase"/>
</dbReference>
<gene>
    <name evidence="4" type="ORF">JYB88_10595</name>
</gene>
<dbReference type="PANTHER" id="PTHR24220">
    <property type="entry name" value="IMPORT ATP-BINDING PROTEIN"/>
    <property type="match status" value="1"/>
</dbReference>
<evidence type="ECO:0000256" key="2">
    <source>
        <dbReference type="ARBA" id="ARBA00022840"/>
    </source>
</evidence>